<organism evidence="3 4">
    <name type="scientific">Nitzschia inconspicua</name>
    <dbReference type="NCBI Taxonomy" id="303405"/>
    <lineage>
        <taxon>Eukaryota</taxon>
        <taxon>Sar</taxon>
        <taxon>Stramenopiles</taxon>
        <taxon>Ochrophyta</taxon>
        <taxon>Bacillariophyta</taxon>
        <taxon>Bacillariophyceae</taxon>
        <taxon>Bacillariophycidae</taxon>
        <taxon>Bacillariales</taxon>
        <taxon>Bacillariaceae</taxon>
        <taxon>Nitzschia</taxon>
    </lineage>
</organism>
<evidence type="ECO:0000313" key="3">
    <source>
        <dbReference type="EMBL" id="KAG7355481.1"/>
    </source>
</evidence>
<name>A0A9K3PQF4_9STRA</name>
<feature type="signal peptide" evidence="1">
    <location>
        <begin position="1"/>
        <end position="21"/>
    </location>
</feature>
<gene>
    <name evidence="3" type="ORF">IV203_000167</name>
</gene>
<dbReference type="Proteomes" id="UP000693970">
    <property type="component" value="Unassembled WGS sequence"/>
</dbReference>
<keyword evidence="1" id="KW-0732">Signal</keyword>
<evidence type="ECO:0000256" key="1">
    <source>
        <dbReference type="SAM" id="SignalP"/>
    </source>
</evidence>
<proteinExistence type="predicted"/>
<dbReference type="PANTHER" id="PTHR46438">
    <property type="entry name" value="ALPHA/BETA-HYDROLASES SUPERFAMILY PROTEIN"/>
    <property type="match status" value="1"/>
</dbReference>
<keyword evidence="4" id="KW-1185">Reference proteome</keyword>
<feature type="domain" description="AB hydrolase-1" evidence="2">
    <location>
        <begin position="103"/>
        <end position="379"/>
    </location>
</feature>
<dbReference type="GO" id="GO:0047746">
    <property type="term" value="F:chlorophyllase activity"/>
    <property type="evidence" value="ECO:0007669"/>
    <property type="project" value="TreeGrafter"/>
</dbReference>
<accession>A0A9K3PQF4</accession>
<dbReference type="EMBL" id="JAGRRH010000015">
    <property type="protein sequence ID" value="KAG7355481.1"/>
    <property type="molecule type" value="Genomic_DNA"/>
</dbReference>
<dbReference type="Pfam" id="PF00561">
    <property type="entry name" value="Abhydrolase_1"/>
    <property type="match status" value="1"/>
</dbReference>
<comment type="caution">
    <text evidence="3">The sequence shown here is derived from an EMBL/GenBank/DDBJ whole genome shotgun (WGS) entry which is preliminary data.</text>
</comment>
<dbReference type="GO" id="GO:0009507">
    <property type="term" value="C:chloroplast"/>
    <property type="evidence" value="ECO:0007669"/>
    <property type="project" value="TreeGrafter"/>
</dbReference>
<reference evidence="3" key="1">
    <citation type="journal article" date="2021" name="Sci. Rep.">
        <title>Diploid genomic architecture of Nitzschia inconspicua, an elite biomass production diatom.</title>
        <authorList>
            <person name="Oliver A."/>
            <person name="Podell S."/>
            <person name="Pinowska A."/>
            <person name="Traller J.C."/>
            <person name="Smith S.R."/>
            <person name="McClure R."/>
            <person name="Beliaev A."/>
            <person name="Bohutskyi P."/>
            <person name="Hill E.A."/>
            <person name="Rabines A."/>
            <person name="Zheng H."/>
            <person name="Allen L.Z."/>
            <person name="Kuo A."/>
            <person name="Grigoriev I.V."/>
            <person name="Allen A.E."/>
            <person name="Hazlebeck D."/>
            <person name="Allen E.E."/>
        </authorList>
    </citation>
    <scope>NUCLEOTIDE SEQUENCE</scope>
    <source>
        <strain evidence="3">Hildebrandi</strain>
    </source>
</reference>
<protein>
    <submittedName>
        <fullName evidence="3">Alpha/beta fold family hydrolase</fullName>
    </submittedName>
</protein>
<evidence type="ECO:0000313" key="4">
    <source>
        <dbReference type="Proteomes" id="UP000693970"/>
    </source>
</evidence>
<feature type="chain" id="PRO_5039923034" evidence="1">
    <location>
        <begin position="22"/>
        <end position="394"/>
    </location>
</feature>
<dbReference type="InterPro" id="IPR000073">
    <property type="entry name" value="AB_hydrolase_1"/>
</dbReference>
<reference evidence="3" key="2">
    <citation type="submission" date="2021-04" db="EMBL/GenBank/DDBJ databases">
        <authorList>
            <person name="Podell S."/>
        </authorList>
    </citation>
    <scope>NUCLEOTIDE SEQUENCE</scope>
    <source>
        <strain evidence="3">Hildebrandi</strain>
    </source>
</reference>
<evidence type="ECO:0000259" key="2">
    <source>
        <dbReference type="Pfam" id="PF00561"/>
    </source>
</evidence>
<dbReference type="AlphaFoldDB" id="A0A9K3PQF4"/>
<keyword evidence="3" id="KW-0378">Hydrolase</keyword>
<dbReference type="GO" id="GO:0015994">
    <property type="term" value="P:chlorophyll metabolic process"/>
    <property type="evidence" value="ECO:0007669"/>
    <property type="project" value="TreeGrafter"/>
</dbReference>
<sequence length="394" mass="43732">MNRFALINLNILLILGSLVGAFKIHPRHSISTLTRRTGQEFLQITAATAAARVDDAITVDSTSWGSPPPKIVINRFHETWEWTHLGRKYKINYRVEGPRDGQPILLTHGFGANLNHFRYNIPSLVDAGFRVYAMDLLGFGASEKPANATTVGFSIEMFSQQMVDFITSRSDKNVEDTIQAPWILAGNSIGGLCSLQVAAREPSTLSFDIASVILFNSAGGMSGFRYSDIPAVLHPLMAHVQYFVLNPRFFHGSLVYNVISQRTTIEPILKQAGIYRNVNNVDEELLRIFLEPAMDDGAKDVFLSIYGGPAGPTRESLLEAIAKKNRSTTMSRPISILALWGENDGFVPLDETVKSWATTYSEFFHLEVLGNAGHCLHDEYPEEVNARVVAFLKK</sequence>
<dbReference type="PANTHER" id="PTHR46438:SF7">
    <property type="entry name" value="ALPHA_BETA-HYDROLASES SUPERFAMILY PROTEIN"/>
    <property type="match status" value="1"/>
</dbReference>
<dbReference type="OrthoDB" id="408373at2759"/>